<comment type="caution">
    <text evidence="6">The sequence shown here is derived from an EMBL/GenBank/DDBJ whole genome shotgun (WGS) entry which is preliminary data.</text>
</comment>
<keyword evidence="2" id="KW-0238">DNA-binding</keyword>
<keyword evidence="1" id="KW-0805">Transcription regulation</keyword>
<evidence type="ECO:0000256" key="4">
    <source>
        <dbReference type="SAM" id="MobiDB-lite"/>
    </source>
</evidence>
<dbReference type="InterPro" id="IPR050204">
    <property type="entry name" value="AraC_XylS_family_regulators"/>
</dbReference>
<gene>
    <name evidence="6" type="ORF">AK37_05252</name>
</gene>
<feature type="compositionally biased region" description="Polar residues" evidence="4">
    <location>
        <begin position="7"/>
        <end position="16"/>
    </location>
</feature>
<dbReference type="PANTHER" id="PTHR46796:SF6">
    <property type="entry name" value="ARAC SUBFAMILY"/>
    <property type="match status" value="1"/>
</dbReference>
<dbReference type="InterPro" id="IPR020449">
    <property type="entry name" value="Tscrpt_reg_AraC-type_HTH"/>
</dbReference>
<accession>H0JN73</accession>
<dbReference type="GO" id="GO:0043565">
    <property type="term" value="F:sequence-specific DNA binding"/>
    <property type="evidence" value="ECO:0007669"/>
    <property type="project" value="InterPro"/>
</dbReference>
<dbReference type="InterPro" id="IPR009057">
    <property type="entry name" value="Homeodomain-like_sf"/>
</dbReference>
<keyword evidence="3" id="KW-0804">Transcription</keyword>
<organism evidence="6 7">
    <name type="scientific">Rhodococcus pyridinivorans AK37</name>
    <dbReference type="NCBI Taxonomy" id="1114960"/>
    <lineage>
        <taxon>Bacteria</taxon>
        <taxon>Bacillati</taxon>
        <taxon>Actinomycetota</taxon>
        <taxon>Actinomycetes</taxon>
        <taxon>Mycobacteriales</taxon>
        <taxon>Nocardiaceae</taxon>
        <taxon>Rhodococcus</taxon>
    </lineage>
</organism>
<dbReference type="Gene3D" id="1.10.10.60">
    <property type="entry name" value="Homeodomain-like"/>
    <property type="match status" value="1"/>
</dbReference>
<reference evidence="6 7" key="1">
    <citation type="submission" date="2011-12" db="EMBL/GenBank/DDBJ databases">
        <authorList>
            <person name="Kriszt B."/>
            <person name="Tancsics A."/>
            <person name="Cserhati M."/>
            <person name="Toth A."/>
            <person name="Nagy I."/>
            <person name="Horvath B."/>
            <person name="Tamura T."/>
            <person name="Kukolya J."/>
            <person name="Szoboszlay S."/>
        </authorList>
    </citation>
    <scope>NUCLEOTIDE SEQUENCE [LARGE SCALE GENOMIC DNA]</scope>
    <source>
        <strain evidence="6 7">AK37</strain>
    </source>
</reference>
<proteinExistence type="predicted"/>
<dbReference type="PANTHER" id="PTHR46796">
    <property type="entry name" value="HTH-TYPE TRANSCRIPTIONAL ACTIVATOR RHAS-RELATED"/>
    <property type="match status" value="1"/>
</dbReference>
<dbReference type="PROSITE" id="PS01124">
    <property type="entry name" value="HTH_ARAC_FAMILY_2"/>
    <property type="match status" value="1"/>
</dbReference>
<evidence type="ECO:0000259" key="5">
    <source>
        <dbReference type="PROSITE" id="PS01124"/>
    </source>
</evidence>
<evidence type="ECO:0000256" key="3">
    <source>
        <dbReference type="ARBA" id="ARBA00023163"/>
    </source>
</evidence>
<dbReference type="InterPro" id="IPR018060">
    <property type="entry name" value="HTH_AraC"/>
</dbReference>
<evidence type="ECO:0000256" key="1">
    <source>
        <dbReference type="ARBA" id="ARBA00023015"/>
    </source>
</evidence>
<dbReference type="PRINTS" id="PR00032">
    <property type="entry name" value="HTHARAC"/>
</dbReference>
<dbReference type="Pfam" id="PF14525">
    <property type="entry name" value="AraC_binding_2"/>
    <property type="match status" value="1"/>
</dbReference>
<dbReference type="Proteomes" id="UP000005064">
    <property type="component" value="Unassembled WGS sequence"/>
</dbReference>
<dbReference type="AlphaFoldDB" id="H0JN73"/>
<dbReference type="InterPro" id="IPR035418">
    <property type="entry name" value="AraC-bd_2"/>
</dbReference>
<dbReference type="EMBL" id="AHBW01000032">
    <property type="protein sequence ID" value="EHK85151.1"/>
    <property type="molecule type" value="Genomic_DNA"/>
</dbReference>
<dbReference type="Pfam" id="PF12833">
    <property type="entry name" value="HTH_18"/>
    <property type="match status" value="1"/>
</dbReference>
<sequence length="347" mass="38156">MEVGSDMTDSAQNNDSDCTDKASAKVVISTRELESSEVRSRWIDTLDSTYCELDVDWPDISDSFGAELSVRPFVDVTVSVVRADPHTVIRTPNMISSDPNDDYLLCLITSGTAVIGQHSRSAKLESGAFGILDSSAPFIVDAQTEFEQIVVRAPRAVFAPHLPLEAVAEITGEGFSGRSGISRYVSRLFVDMATDDSLLSPNSSASVAACAMDLLVSAISERTTPFNTTKRVHNKDFRVIQQAMQRHMTDPDYSISDLAAELGMSVRYIHKLFSAAGTTPRTWLNQQRLERARKLLLSTDATISTISVRVGFRDVSHFSRAFRRRFGTSPLHFRMQQLGTSTSSDNG</sequence>
<dbReference type="SUPFAM" id="SSF46689">
    <property type="entry name" value="Homeodomain-like"/>
    <property type="match status" value="1"/>
</dbReference>
<dbReference type="PROSITE" id="PS00041">
    <property type="entry name" value="HTH_ARAC_FAMILY_1"/>
    <property type="match status" value="1"/>
</dbReference>
<feature type="domain" description="HTH araC/xylS-type" evidence="5">
    <location>
        <begin position="238"/>
        <end position="336"/>
    </location>
</feature>
<evidence type="ECO:0000256" key="2">
    <source>
        <dbReference type="ARBA" id="ARBA00023125"/>
    </source>
</evidence>
<evidence type="ECO:0000313" key="7">
    <source>
        <dbReference type="Proteomes" id="UP000005064"/>
    </source>
</evidence>
<dbReference type="SMART" id="SM00342">
    <property type="entry name" value="HTH_ARAC"/>
    <property type="match status" value="1"/>
</dbReference>
<evidence type="ECO:0000313" key="6">
    <source>
        <dbReference type="EMBL" id="EHK85151.1"/>
    </source>
</evidence>
<protein>
    <submittedName>
        <fullName evidence="6">AraC family transcriptional regulator</fullName>
    </submittedName>
</protein>
<dbReference type="InterPro" id="IPR018062">
    <property type="entry name" value="HTH_AraC-typ_CS"/>
</dbReference>
<feature type="region of interest" description="Disordered" evidence="4">
    <location>
        <begin position="1"/>
        <end position="21"/>
    </location>
</feature>
<dbReference type="GO" id="GO:0003700">
    <property type="term" value="F:DNA-binding transcription factor activity"/>
    <property type="evidence" value="ECO:0007669"/>
    <property type="project" value="InterPro"/>
</dbReference>
<name>H0JN73_9NOCA</name>